<proteinExistence type="predicted"/>
<dbReference type="EMBL" id="CM039430">
    <property type="protein sequence ID" value="KAI4346047.1"/>
    <property type="molecule type" value="Genomic_DNA"/>
</dbReference>
<evidence type="ECO:0000313" key="2">
    <source>
        <dbReference type="Proteomes" id="UP000828941"/>
    </source>
</evidence>
<reference evidence="1 2" key="1">
    <citation type="journal article" date="2022" name="DNA Res.">
        <title>Chromosomal-level genome assembly of the orchid tree Bauhinia variegata (Leguminosae; Cercidoideae) supports the allotetraploid origin hypothesis of Bauhinia.</title>
        <authorList>
            <person name="Zhong Y."/>
            <person name="Chen Y."/>
            <person name="Zheng D."/>
            <person name="Pang J."/>
            <person name="Liu Y."/>
            <person name="Luo S."/>
            <person name="Meng S."/>
            <person name="Qian L."/>
            <person name="Wei D."/>
            <person name="Dai S."/>
            <person name="Zhou R."/>
        </authorList>
    </citation>
    <scope>NUCLEOTIDE SEQUENCE [LARGE SCALE GENOMIC DNA]</scope>
    <source>
        <strain evidence="1">BV-YZ2020</strain>
    </source>
</reference>
<sequence length="181" mass="20314">MLQIQALESLQKQKECAADEMLAKRGTNWRKLRKSVIRKYPEEDEEKEETVKGDEGEKLVEELRQDPLEVLAIAFGNQSVRNCGWEKHTFLAFHLTRVCQNPDNEGRYVIMPGNFTLTGVPQTTGVTSILIGRELALRCGVSSTQTAAKLQTLMMRFGVVMNAVTLLSPAFLAKERSGIIM</sequence>
<accession>A0ACB9PB67</accession>
<evidence type="ECO:0000313" key="1">
    <source>
        <dbReference type="EMBL" id="KAI4346047.1"/>
    </source>
</evidence>
<gene>
    <name evidence="1" type="ORF">L6164_013129</name>
</gene>
<keyword evidence="2" id="KW-1185">Reference proteome</keyword>
<name>A0ACB9PB67_BAUVA</name>
<organism evidence="1 2">
    <name type="scientific">Bauhinia variegata</name>
    <name type="common">Purple orchid tree</name>
    <name type="synonym">Phanera variegata</name>
    <dbReference type="NCBI Taxonomy" id="167791"/>
    <lineage>
        <taxon>Eukaryota</taxon>
        <taxon>Viridiplantae</taxon>
        <taxon>Streptophyta</taxon>
        <taxon>Embryophyta</taxon>
        <taxon>Tracheophyta</taxon>
        <taxon>Spermatophyta</taxon>
        <taxon>Magnoliopsida</taxon>
        <taxon>eudicotyledons</taxon>
        <taxon>Gunneridae</taxon>
        <taxon>Pentapetalae</taxon>
        <taxon>rosids</taxon>
        <taxon>fabids</taxon>
        <taxon>Fabales</taxon>
        <taxon>Fabaceae</taxon>
        <taxon>Cercidoideae</taxon>
        <taxon>Cercideae</taxon>
        <taxon>Bauhiniinae</taxon>
        <taxon>Bauhinia</taxon>
    </lineage>
</organism>
<comment type="caution">
    <text evidence="1">The sequence shown here is derived from an EMBL/GenBank/DDBJ whole genome shotgun (WGS) entry which is preliminary data.</text>
</comment>
<dbReference type="Proteomes" id="UP000828941">
    <property type="component" value="Chromosome 5"/>
</dbReference>
<protein>
    <submittedName>
        <fullName evidence="1">Uncharacterized protein</fullName>
    </submittedName>
</protein>